<protein>
    <submittedName>
        <fullName evidence="3">(northern house mosquito) hypothetical protein</fullName>
    </submittedName>
</protein>
<evidence type="ECO:0000256" key="1">
    <source>
        <dbReference type="SAM" id="MobiDB-lite"/>
    </source>
</evidence>
<evidence type="ECO:0000256" key="2">
    <source>
        <dbReference type="SAM" id="Phobius"/>
    </source>
</evidence>
<proteinExistence type="predicted"/>
<reference evidence="3" key="1">
    <citation type="submission" date="2021-05" db="EMBL/GenBank/DDBJ databases">
        <authorList>
            <person name="Alioto T."/>
            <person name="Alioto T."/>
            <person name="Gomez Garrido J."/>
        </authorList>
    </citation>
    <scope>NUCLEOTIDE SEQUENCE</scope>
</reference>
<dbReference type="EMBL" id="HBUE01111705">
    <property type="protein sequence ID" value="CAG6489124.1"/>
    <property type="molecule type" value="Transcribed_RNA"/>
</dbReference>
<dbReference type="AlphaFoldDB" id="A0A8D8CAD4"/>
<accession>A0A8D8CAD4</accession>
<dbReference type="EMBL" id="HBUE01111701">
    <property type="protein sequence ID" value="CAG6489123.1"/>
    <property type="molecule type" value="Transcribed_RNA"/>
</dbReference>
<organism evidence="3">
    <name type="scientific">Culex pipiens</name>
    <name type="common">House mosquito</name>
    <dbReference type="NCBI Taxonomy" id="7175"/>
    <lineage>
        <taxon>Eukaryota</taxon>
        <taxon>Metazoa</taxon>
        <taxon>Ecdysozoa</taxon>
        <taxon>Arthropoda</taxon>
        <taxon>Hexapoda</taxon>
        <taxon>Insecta</taxon>
        <taxon>Pterygota</taxon>
        <taxon>Neoptera</taxon>
        <taxon>Endopterygota</taxon>
        <taxon>Diptera</taxon>
        <taxon>Nematocera</taxon>
        <taxon>Culicoidea</taxon>
        <taxon>Culicidae</taxon>
        <taxon>Culicinae</taxon>
        <taxon>Culicini</taxon>
        <taxon>Culex</taxon>
        <taxon>Culex</taxon>
    </lineage>
</organism>
<evidence type="ECO:0000313" key="3">
    <source>
        <dbReference type="EMBL" id="CAG6489124.1"/>
    </source>
</evidence>
<feature type="region of interest" description="Disordered" evidence="1">
    <location>
        <begin position="1"/>
        <end position="79"/>
    </location>
</feature>
<keyword evidence="2" id="KW-0472">Membrane</keyword>
<feature type="transmembrane region" description="Helical" evidence="2">
    <location>
        <begin position="365"/>
        <end position="384"/>
    </location>
</feature>
<sequence>MGAKMSRRKGRKAAAAAEEASTVEELATPHTDEADVDRVAGGGRVDGGDDSAGGIPEPDPPVLEQNLTDSCLDHSDEPADPVLEAPVVIEIPLNNSLDNATAVPIPEPPVDQNSSLTNLTISVGIEGQIDVITVVPIPDPPVPEQNLTDFCFDHSVEPADPVAESPTVIDISINNFSDNATVVPISEPPVGQNFSLTNLTISGLCQDQIDEITVVPIPDPPEQNLNDSLENSEKPVDPVEESTVIDSVECSEPAAASIVEPPERYVRKISLEEVPEQPNLKVVLNSKQIVRFSDEAQVQEFTVEASASIPTFYTVLVKDSPESVPELPIQNSKNIKYFWCYTCQNSRTNSLPWLLRLRYSKFSMWLRHLFCGSMFCAVIGLLVFV</sequence>
<keyword evidence="2" id="KW-0812">Transmembrane</keyword>
<keyword evidence="2" id="KW-1133">Transmembrane helix</keyword>
<name>A0A8D8CAD4_CULPI</name>
<feature type="compositionally biased region" description="Basic residues" evidence="1">
    <location>
        <begin position="1"/>
        <end position="12"/>
    </location>
</feature>